<dbReference type="KEGG" id="vg:26628754"/>
<organism evidence="2 3">
    <name type="scientific">Mycobacterium phage Omnicron</name>
    <dbReference type="NCBI Taxonomy" id="1541819"/>
    <lineage>
        <taxon>Viruses</taxon>
        <taxon>Duplodnaviria</taxon>
        <taxon>Heunggongvirae</taxon>
        <taxon>Uroviricota</taxon>
        <taxon>Caudoviricetes</taxon>
        <taxon>Weiservirinae</taxon>
        <taxon>Kratiovirus</taxon>
        <taxon>Kratiovirus omnicron</taxon>
    </lineage>
</organism>
<dbReference type="RefSeq" id="YP_009201669.1">
    <property type="nucleotide sequence ID" value="NC_028832.1"/>
</dbReference>
<keyword evidence="1" id="KW-0812">Transmembrane</keyword>
<dbReference type="GeneID" id="26628754"/>
<evidence type="ECO:0000313" key="2">
    <source>
        <dbReference type="EMBL" id="AIM50370.1"/>
    </source>
</evidence>
<name>A0A088FQ47_9CAUD</name>
<feature type="transmembrane region" description="Helical" evidence="1">
    <location>
        <begin position="12"/>
        <end position="38"/>
    </location>
</feature>
<evidence type="ECO:0000313" key="3">
    <source>
        <dbReference type="Proteomes" id="UP000029352"/>
    </source>
</evidence>
<accession>A0A088FQ47</accession>
<protein>
    <submittedName>
        <fullName evidence="2">Uncharacterized protein</fullName>
    </submittedName>
</protein>
<gene>
    <name evidence="2" type="ORF">PBI_OMNICRON_37</name>
</gene>
<reference evidence="2 3" key="1">
    <citation type="submission" date="2014-08" db="EMBL/GenBank/DDBJ databases">
        <authorList>
            <person name="Isern S."/>
            <person name="Ashley B.D."/>
            <person name="Baer T.D."/>
            <person name="Czarnecki K.W."/>
            <person name="Deneweth R.M."/>
            <person name="Gatt S.M."/>
            <person name="Jenkins M."/>
            <person name="Lang J.F."/>
            <person name="Marfizo C.J."/>
            <person name="McMahon C.W."/>
            <person name="Power T.R."/>
            <person name="Rosales K.A."/>
            <person name="Walter R.S."/>
            <person name="Wozny M.J."/>
            <person name="Yori S."/>
            <person name="Michael S.F."/>
            <person name="Anders K.R."/>
            <person name="Braun M.A."/>
            <person name="Delesalle V.A."/>
            <person name="Hughes L.E."/>
            <person name="Ware V.C."/>
            <person name="Bradley K.W."/>
            <person name="Barker L.P."/>
            <person name="Asai D.J."/>
            <person name="Bowman C.A."/>
            <person name="Russell D.A."/>
            <person name="Pope W.H."/>
            <person name="Jacobs-Sera D."/>
            <person name="Hendrix R.W."/>
            <person name="Hatfull G.F."/>
        </authorList>
    </citation>
    <scope>NUCLEOTIDE SEQUENCE [LARGE SCALE GENOMIC DNA]</scope>
</reference>
<dbReference type="OrthoDB" id="18724at10239"/>
<keyword evidence="3" id="KW-1185">Reference proteome</keyword>
<keyword evidence="1" id="KW-1133">Transmembrane helix</keyword>
<keyword evidence="1" id="KW-0472">Membrane</keyword>
<dbReference type="Proteomes" id="UP000029352">
    <property type="component" value="Segment"/>
</dbReference>
<sequence>MAAPPGFWLGMFAIPAVALAVAGVAAAVMLVLVPFVWCSERFELNHWKLWPKRVAAHDKTVLPSIVACAKWTRYLWAPGWHIVICRTALARRDDFEHRERHRRVQWAIQRELDAIDRGREDGDG</sequence>
<proteinExistence type="predicted"/>
<evidence type="ECO:0000256" key="1">
    <source>
        <dbReference type="SAM" id="Phobius"/>
    </source>
</evidence>
<dbReference type="EMBL" id="KM363596">
    <property type="protein sequence ID" value="AIM50370.1"/>
    <property type="molecule type" value="Genomic_DNA"/>
</dbReference>